<evidence type="ECO:0000313" key="3">
    <source>
        <dbReference type="Proteomes" id="UP000002497"/>
    </source>
</evidence>
<protein>
    <submittedName>
        <fullName evidence="2">Predicted protein</fullName>
    </submittedName>
</protein>
<dbReference type="EMBL" id="GL636495">
    <property type="protein sequence ID" value="EFW17155.1"/>
    <property type="molecule type" value="Genomic_DNA"/>
</dbReference>
<sequence>MLGTHDCVLMPELPPSSLSLGGGSEGSGSISKLPNDASRVRVDRVIDTSSTTWRASQRGGPIPWLASTVLASTSTLSIIVISILHSPSRKLVHFGNSQARDHLKITTADSPGQVAWSVKLYVCKHFKFALVHHPSCNFCVFFSAAPTKQHKLVNDAIPNCRKGDKEKRIDSL</sequence>
<feature type="region of interest" description="Disordered" evidence="1">
    <location>
        <begin position="13"/>
        <end position="34"/>
    </location>
</feature>
<evidence type="ECO:0000256" key="1">
    <source>
        <dbReference type="SAM" id="MobiDB-lite"/>
    </source>
</evidence>
<reference evidence="3" key="2">
    <citation type="submission" date="2010-03" db="EMBL/GenBank/DDBJ databases">
        <title>The genome sequence of Coccidioides posadasii strain Silveira.</title>
        <authorList>
            <consortium name="The Broad Institute Genome Sequencing Center for Infectious Disease"/>
            <person name="Neafsey D."/>
            <person name="Orbach M."/>
            <person name="Henn M.R."/>
            <person name="Cole G.T."/>
            <person name="Galgiani J."/>
            <person name="Gardner M.J."/>
            <person name="Kirkland T.N."/>
            <person name="Taylor J.W."/>
            <person name="Young S.K."/>
            <person name="Zeng Q."/>
            <person name="Koehrsen M."/>
            <person name="Alvarado L."/>
            <person name="Berlin A."/>
            <person name="Borenstein D."/>
            <person name="Chapman S.B."/>
            <person name="Chen Z."/>
            <person name="Engels R."/>
            <person name="Freedman E."/>
            <person name="Gellesch M."/>
            <person name="Goldberg J."/>
            <person name="Griggs A."/>
            <person name="Gujja S."/>
            <person name="Heilman E."/>
            <person name="Heiman D."/>
            <person name="Howarth C."/>
            <person name="Jen D."/>
            <person name="Larson L."/>
            <person name="Mehta T."/>
            <person name="Neiman D."/>
            <person name="Park D."/>
            <person name="Pearson M."/>
            <person name="Richards J."/>
            <person name="Roberts A."/>
            <person name="Saif S."/>
            <person name="Shea T."/>
            <person name="Shenoy N."/>
            <person name="Sisk P."/>
            <person name="Stolte C."/>
            <person name="Sykes S."/>
            <person name="Walk T."/>
            <person name="White J."/>
            <person name="Yandava C."/>
            <person name="Haas B."/>
            <person name="Nusbaum C."/>
            <person name="Birren B."/>
        </authorList>
    </citation>
    <scope>NUCLEOTIDE SEQUENCE [LARGE SCALE GENOMIC DNA]</scope>
    <source>
        <strain evidence="3">RMSCC 757 / Silveira</strain>
    </source>
</reference>
<keyword evidence="3" id="KW-1185">Reference proteome</keyword>
<evidence type="ECO:0000313" key="2">
    <source>
        <dbReference type="EMBL" id="EFW17155.1"/>
    </source>
</evidence>
<dbReference type="HOGENOM" id="CLU_1555102_0_0_1"/>
<reference evidence="3" key="1">
    <citation type="journal article" date="2010" name="Genome Res.">
        <title>Population genomic sequencing of Coccidioides fungi reveals recent hybridization and transposon control.</title>
        <authorList>
            <person name="Neafsey D.E."/>
            <person name="Barker B.M."/>
            <person name="Sharpton T.J."/>
            <person name="Stajich J.E."/>
            <person name="Park D.J."/>
            <person name="Whiston E."/>
            <person name="Hung C.-Y."/>
            <person name="McMahan C."/>
            <person name="White J."/>
            <person name="Sykes S."/>
            <person name="Heiman D."/>
            <person name="Young S."/>
            <person name="Zeng Q."/>
            <person name="Abouelleil A."/>
            <person name="Aftuck L."/>
            <person name="Bessette D."/>
            <person name="Brown A."/>
            <person name="FitzGerald M."/>
            <person name="Lui A."/>
            <person name="Macdonald J.P."/>
            <person name="Priest M."/>
            <person name="Orbach M.J."/>
            <person name="Galgiani J.N."/>
            <person name="Kirkland T.N."/>
            <person name="Cole G.T."/>
            <person name="Birren B.W."/>
            <person name="Henn M.R."/>
            <person name="Taylor J.W."/>
            <person name="Rounsley S.D."/>
        </authorList>
    </citation>
    <scope>NUCLEOTIDE SEQUENCE [LARGE SCALE GENOMIC DNA]</scope>
    <source>
        <strain evidence="3">RMSCC 757 / Silveira</strain>
    </source>
</reference>
<organism evidence="3">
    <name type="scientific">Coccidioides posadasii (strain RMSCC 757 / Silveira)</name>
    <name type="common">Valley fever fungus</name>
    <dbReference type="NCBI Taxonomy" id="443226"/>
    <lineage>
        <taxon>Eukaryota</taxon>
        <taxon>Fungi</taxon>
        <taxon>Dikarya</taxon>
        <taxon>Ascomycota</taxon>
        <taxon>Pezizomycotina</taxon>
        <taxon>Eurotiomycetes</taxon>
        <taxon>Eurotiomycetidae</taxon>
        <taxon>Onygenales</taxon>
        <taxon>Onygenaceae</taxon>
        <taxon>Coccidioides</taxon>
    </lineage>
</organism>
<gene>
    <name evidence="2" type="ORF">CPSG_06423</name>
</gene>
<proteinExistence type="predicted"/>
<name>E9D9C1_COCPS</name>
<accession>E9D9C1</accession>
<dbReference type="Proteomes" id="UP000002497">
    <property type="component" value="Unassembled WGS sequence"/>
</dbReference>
<dbReference type="AlphaFoldDB" id="E9D9C1"/>
<dbReference type="VEuPathDB" id="FungiDB:CPSG_06423"/>